<dbReference type="PANTHER" id="PTHR33265">
    <property type="entry name" value="AVR9/CF-9 RAPIDLY ELICITED PROTEIN-RELATED"/>
    <property type="match status" value="1"/>
</dbReference>
<proteinExistence type="predicted"/>
<name>A0A445LX42_GLYSO</name>
<dbReference type="AlphaFoldDB" id="A0A445LX42"/>
<dbReference type="Gramene" id="XM_028371049.1">
    <property type="protein sequence ID" value="XP_028226850.1"/>
    <property type="gene ID" value="LOC114407795"/>
</dbReference>
<evidence type="ECO:0008006" key="3">
    <source>
        <dbReference type="Google" id="ProtNLM"/>
    </source>
</evidence>
<keyword evidence="2" id="KW-1185">Reference proteome</keyword>
<evidence type="ECO:0000313" key="1">
    <source>
        <dbReference type="EMBL" id="RZC27871.1"/>
    </source>
</evidence>
<evidence type="ECO:0000313" key="2">
    <source>
        <dbReference type="Proteomes" id="UP000289340"/>
    </source>
</evidence>
<protein>
    <recommendedName>
        <fullName evidence="3">Avr9/Cf-9 rapidly elicited protein 146</fullName>
    </recommendedName>
</protein>
<accession>A0A445LX42</accession>
<dbReference type="PANTHER" id="PTHR33265:SF45">
    <property type="entry name" value="AVR9_CF-9 RAPIDLY ELICITED PROTEIN"/>
    <property type="match status" value="1"/>
</dbReference>
<reference evidence="1 2" key="1">
    <citation type="submission" date="2018-09" db="EMBL/GenBank/DDBJ databases">
        <title>A high-quality reference genome of wild soybean provides a powerful tool to mine soybean genomes.</title>
        <authorList>
            <person name="Xie M."/>
            <person name="Chung C.Y.L."/>
            <person name="Li M.-W."/>
            <person name="Wong F.-L."/>
            <person name="Chan T.-F."/>
            <person name="Lam H.-M."/>
        </authorList>
    </citation>
    <scope>NUCLEOTIDE SEQUENCE [LARGE SCALE GENOMIC DNA]</scope>
    <source>
        <strain evidence="2">cv. W05</strain>
        <tissue evidence="1">Hypocotyl of etiolated seedlings</tissue>
    </source>
</reference>
<dbReference type="Pfam" id="PF05553">
    <property type="entry name" value="DUF761"/>
    <property type="match status" value="1"/>
</dbReference>
<organism evidence="1 2">
    <name type="scientific">Glycine soja</name>
    <name type="common">Wild soybean</name>
    <dbReference type="NCBI Taxonomy" id="3848"/>
    <lineage>
        <taxon>Eukaryota</taxon>
        <taxon>Viridiplantae</taxon>
        <taxon>Streptophyta</taxon>
        <taxon>Embryophyta</taxon>
        <taxon>Tracheophyta</taxon>
        <taxon>Spermatophyta</taxon>
        <taxon>Magnoliopsida</taxon>
        <taxon>eudicotyledons</taxon>
        <taxon>Gunneridae</taxon>
        <taxon>Pentapetalae</taxon>
        <taxon>rosids</taxon>
        <taxon>fabids</taxon>
        <taxon>Fabales</taxon>
        <taxon>Fabaceae</taxon>
        <taxon>Papilionoideae</taxon>
        <taxon>50 kb inversion clade</taxon>
        <taxon>NPAAA clade</taxon>
        <taxon>indigoferoid/millettioid clade</taxon>
        <taxon>Phaseoleae</taxon>
        <taxon>Glycine</taxon>
        <taxon>Glycine subgen. Soja</taxon>
    </lineage>
</organism>
<gene>
    <name evidence="1" type="ORF">D0Y65_000092</name>
</gene>
<dbReference type="EMBL" id="QZWG01000001">
    <property type="protein sequence ID" value="RZC27871.1"/>
    <property type="molecule type" value="Genomic_DNA"/>
</dbReference>
<comment type="caution">
    <text evidence="1">The sequence shown here is derived from an EMBL/GenBank/DDBJ whole genome shotgun (WGS) entry which is preliminary data.</text>
</comment>
<dbReference type="InterPro" id="IPR008480">
    <property type="entry name" value="DUF761_pln"/>
</dbReference>
<sequence>MEMEASPKQIVARKLWNIGRIVFLMLRKSKLAADFNLNLLLKRGKLAATKAIANTILTLHLHRSQNDEDAVYYPRDYEFSCSNSPALFHVIKRSTNKHHRRRHRHYDDDVSTVQKVLEILNNNNNNKVATASPLPGFGKSPIGRKLRITDSPFPLKDEEGGDNQVDVAAEEFIKRFYKDLDLQQKMAAIESPYRYNLWGR</sequence>
<dbReference type="Proteomes" id="UP000289340">
    <property type="component" value="Chromosome 1"/>
</dbReference>